<dbReference type="PANTHER" id="PTHR36766">
    <property type="entry name" value="PLANT BROAD-SPECTRUM MILDEW RESISTANCE PROTEIN RPW8"/>
    <property type="match status" value="1"/>
</dbReference>
<dbReference type="RefSeq" id="XP_060670676.1">
    <property type="nucleotide sequence ID" value="XM_060814693.1"/>
</dbReference>
<dbReference type="InterPro" id="IPR056789">
    <property type="entry name" value="LRR_R13L1-DRL21"/>
</dbReference>
<feature type="domain" description="Disease resistance N-terminal" evidence="8">
    <location>
        <begin position="9"/>
        <end position="97"/>
    </location>
</feature>
<dbReference type="InterPro" id="IPR042197">
    <property type="entry name" value="Apaf_helical"/>
</dbReference>
<evidence type="ECO:0000313" key="11">
    <source>
        <dbReference type="Proteomes" id="UP001652623"/>
    </source>
</evidence>
<dbReference type="RefSeq" id="XP_060670680.1">
    <property type="nucleotide sequence ID" value="XM_060814697.1"/>
</dbReference>
<feature type="coiled-coil region" evidence="6">
    <location>
        <begin position="35"/>
        <end position="86"/>
    </location>
</feature>
<dbReference type="InterPro" id="IPR032675">
    <property type="entry name" value="LRR_dom_sf"/>
</dbReference>
<dbReference type="Pfam" id="PF25019">
    <property type="entry name" value="LRR_R13L1-DRL21"/>
    <property type="match status" value="1"/>
</dbReference>
<keyword evidence="1" id="KW-0433">Leucine-rich repeat</keyword>
<keyword evidence="6" id="KW-0175">Coiled coil</keyword>
<keyword evidence="11" id="KW-1185">Reference proteome</keyword>
<evidence type="ECO:0000256" key="4">
    <source>
        <dbReference type="ARBA" id="ARBA00022821"/>
    </source>
</evidence>
<evidence type="ECO:0000256" key="1">
    <source>
        <dbReference type="ARBA" id="ARBA00022614"/>
    </source>
</evidence>
<dbReference type="Gene3D" id="3.80.10.10">
    <property type="entry name" value="Ribonuclease Inhibitor"/>
    <property type="match status" value="3"/>
</dbReference>
<keyword evidence="3" id="KW-0547">Nucleotide-binding</keyword>
<reference evidence="11 12" key="1">
    <citation type="submission" date="2025-05" db="UniProtKB">
        <authorList>
            <consortium name="RefSeq"/>
        </authorList>
    </citation>
    <scope>NUCLEOTIDE SEQUENCE [LARGE SCALE GENOMIC DNA]</scope>
    <source>
        <tissue evidence="12 13">Seedling</tissue>
    </source>
</reference>
<dbReference type="SUPFAM" id="SSF52540">
    <property type="entry name" value="P-loop containing nucleoside triphosphate hydrolases"/>
    <property type="match status" value="1"/>
</dbReference>
<dbReference type="RefSeq" id="XP_060670678.1">
    <property type="nucleotide sequence ID" value="XM_060814695.1"/>
</dbReference>
<dbReference type="RefSeq" id="XP_060670677.1">
    <property type="nucleotide sequence ID" value="XM_060814694.1"/>
</dbReference>
<dbReference type="GeneID" id="132799212"/>
<proteinExistence type="predicted"/>
<name>A0ABM4A1S5_ZIZJJ</name>
<keyword evidence="4" id="KW-0611">Plant defense</keyword>
<feature type="domain" description="Disease resistance protein winged helix" evidence="9">
    <location>
        <begin position="429"/>
        <end position="501"/>
    </location>
</feature>
<dbReference type="InterPro" id="IPR036388">
    <property type="entry name" value="WH-like_DNA-bd_sf"/>
</dbReference>
<evidence type="ECO:0000259" key="10">
    <source>
        <dbReference type="Pfam" id="PF25019"/>
    </source>
</evidence>
<evidence type="ECO:0000256" key="3">
    <source>
        <dbReference type="ARBA" id="ARBA00022741"/>
    </source>
</evidence>
<evidence type="ECO:0000256" key="5">
    <source>
        <dbReference type="ARBA" id="ARBA00022840"/>
    </source>
</evidence>
<dbReference type="PRINTS" id="PR00364">
    <property type="entry name" value="DISEASERSIST"/>
</dbReference>
<evidence type="ECO:0000256" key="6">
    <source>
        <dbReference type="SAM" id="Coils"/>
    </source>
</evidence>
<dbReference type="Pfam" id="PF00931">
    <property type="entry name" value="NB-ARC"/>
    <property type="match status" value="1"/>
</dbReference>
<evidence type="ECO:0000313" key="17">
    <source>
        <dbReference type="RefSeq" id="XP_060670680.1"/>
    </source>
</evidence>
<dbReference type="PANTHER" id="PTHR36766:SF35">
    <property type="entry name" value="DISEASE RESISTANCE PROTEIN RGA3"/>
    <property type="match status" value="1"/>
</dbReference>
<dbReference type="InterPro" id="IPR041118">
    <property type="entry name" value="Rx_N"/>
</dbReference>
<feature type="domain" description="R13L1/DRL21-like LRR repeat region" evidence="10">
    <location>
        <begin position="696"/>
        <end position="822"/>
    </location>
</feature>
<dbReference type="RefSeq" id="XP_060670675.1">
    <property type="nucleotide sequence ID" value="XM_060814692.1"/>
</dbReference>
<gene>
    <name evidence="12 13 14 15 16 17" type="primary">LOC132799212</name>
</gene>
<dbReference type="SUPFAM" id="SSF52058">
    <property type="entry name" value="L domain-like"/>
    <property type="match status" value="2"/>
</dbReference>
<evidence type="ECO:0000313" key="13">
    <source>
        <dbReference type="RefSeq" id="XP_060670676.1"/>
    </source>
</evidence>
<dbReference type="InterPro" id="IPR027417">
    <property type="entry name" value="P-loop_NTPase"/>
</dbReference>
<dbReference type="PROSITE" id="PS51450">
    <property type="entry name" value="LRR"/>
    <property type="match status" value="1"/>
</dbReference>
<feature type="domain" description="NB-ARC" evidence="7">
    <location>
        <begin position="189"/>
        <end position="344"/>
    </location>
</feature>
<organism evidence="11 16">
    <name type="scientific">Ziziphus jujuba</name>
    <name type="common">Chinese jujube</name>
    <name type="synonym">Ziziphus sativa</name>
    <dbReference type="NCBI Taxonomy" id="326968"/>
    <lineage>
        <taxon>Eukaryota</taxon>
        <taxon>Viridiplantae</taxon>
        <taxon>Streptophyta</taxon>
        <taxon>Embryophyta</taxon>
        <taxon>Tracheophyta</taxon>
        <taxon>Spermatophyta</taxon>
        <taxon>Magnoliopsida</taxon>
        <taxon>eudicotyledons</taxon>
        <taxon>Gunneridae</taxon>
        <taxon>Pentapetalae</taxon>
        <taxon>rosids</taxon>
        <taxon>fabids</taxon>
        <taxon>Rosales</taxon>
        <taxon>Rhamnaceae</taxon>
        <taxon>Paliureae</taxon>
        <taxon>Ziziphus</taxon>
    </lineage>
</organism>
<evidence type="ECO:0000256" key="2">
    <source>
        <dbReference type="ARBA" id="ARBA00022737"/>
    </source>
</evidence>
<dbReference type="Gene3D" id="1.10.8.430">
    <property type="entry name" value="Helical domain of apoptotic protease-activating factors"/>
    <property type="match status" value="1"/>
</dbReference>
<evidence type="ECO:0000259" key="7">
    <source>
        <dbReference type="Pfam" id="PF00931"/>
    </source>
</evidence>
<dbReference type="RefSeq" id="XP_060670679.1">
    <property type="nucleotide sequence ID" value="XM_060814696.1"/>
</dbReference>
<dbReference type="Gene3D" id="1.20.5.4130">
    <property type="match status" value="1"/>
</dbReference>
<dbReference type="Gene3D" id="1.10.10.10">
    <property type="entry name" value="Winged helix-like DNA-binding domain superfamily/Winged helix DNA-binding domain"/>
    <property type="match status" value="1"/>
</dbReference>
<dbReference type="Proteomes" id="UP001652623">
    <property type="component" value="Chromosome 2"/>
</dbReference>
<protein>
    <submittedName>
        <fullName evidence="12 13">Disease resistance protein RGA2-like</fullName>
    </submittedName>
</protein>
<evidence type="ECO:0000313" key="12">
    <source>
        <dbReference type="RefSeq" id="XP_060670675.1"/>
    </source>
</evidence>
<dbReference type="InterPro" id="IPR058922">
    <property type="entry name" value="WHD_DRP"/>
</dbReference>
<dbReference type="Gene3D" id="3.40.50.300">
    <property type="entry name" value="P-loop containing nucleotide triphosphate hydrolases"/>
    <property type="match status" value="1"/>
</dbReference>
<keyword evidence="5" id="KW-0067">ATP-binding</keyword>
<dbReference type="Pfam" id="PF23559">
    <property type="entry name" value="WHD_DRP"/>
    <property type="match status" value="1"/>
</dbReference>
<sequence length="1295" mass="145855">MAEGALISVVASIVRVLGTPSFKELGNFWGHKKKFEKLENTMSLLEAVIQDAEAKQINSRQIEHWLERLEDAVYEVDSLLDEFQTEALRSQAMPGNETTKKVRTFLSNSNRIAFQVKMGIKLRKVRKTLKDIKDDSVFGMLTQLPVEPDTAHANNRETHSFVRDEEVIGRDEDKMNIIKLLLGSDSQDKDNVSFLPIVGMGGLGKTTLAQFVYNDEKIRKHFELLIWVCISDVFDLKIVLEKMIKSINGSVQQGLELDQLQHSLRQKLSGKRYLVVLDDVWNEDGEKWLKLKTLLVDGSRGSRVLITTRNKDIAQMMQTIGPYELQGLDKKQSWSLFKKVAFERGEEPRNSNIVRIGEEIVEKCKGVPLAIRTIGSILYGNNLESDWVSFKINKLAKLPKHQNGLLPTLRLSYDCLAPHLKHCFAYCRLFPKDYVIDVQKLIKLWMAQGFVNSSGQNECLEDIGYGYFLYLLGRSFFHEVRRDELGTIKKCKMHDLMHDLAISVAGEHSIIINKFPENENFRQKIRHIFMDIKPEWSSLTFPMSFLEGTELVRTFLGLEEGIGGLSEKSCEAILSNLKCIRALGLENLRMATLPDSFDKVKHLRYIDLSSNRMKELPSSITRLYNLQTLILTHCSRLLSLPPNLKYMISLRHLLIDGCYRLTHMPGGLGELTSLRTLDHFFVAGNNSKWKDAAGFAELSHLNNLRGQLVIKRLSHNLQGDAAKSEGANLKEKQHLQSLHLLWKSKNVDDGCDIAEHDEMLLEGLQPHVNLKAFRVVRYMGVKFASWLSSLSNLVSLDLSLCENLRYLPSLDQSMSHLKELKLFSLAALQYVNLEGEYPWASRDLFFPRLEKLEISACPNLKGWWKRNEPVGLTPTTSSMIHHNQNQPFFPFLSRLTIAGCPNLISMPLFPNVEYLHLYYVSSIAILQQIAMLIEAAVSPLLSPPLASSSDSFFNSTAPTPLSRLNHLHLQHMEDLKILPEEIANLSSSLQRLYIEDCPNLTSLPKGIGNLSVLDSLVIMGCHNLVTLPKEMGNLSSLKILRIGRCDKLKSMPEEMHGLISLAKLDISECPNLLSLPEGINNLSSLTDLSIKACCKLVSLPQGMHGLTSLNDLYIKECTNLESLSEGISNLSSLETLTLARCDKLETLSQGLRGLTSLAQLKIKECPNLESLSEGIANLSSLKILHIEKCYKLASLPQGLRGLTSLSQLCILVCPNLKSLPEGIAQLSKLECFAVERCDKLAAFPQDLHRLTSLKEVRITGCPFLSQAIEQDRYGLRAKLACIYRASLDGKPIHAL</sequence>
<evidence type="ECO:0000259" key="8">
    <source>
        <dbReference type="Pfam" id="PF18052"/>
    </source>
</evidence>
<dbReference type="Pfam" id="PF18052">
    <property type="entry name" value="Rx_N"/>
    <property type="match status" value="1"/>
</dbReference>
<dbReference type="InterPro" id="IPR002182">
    <property type="entry name" value="NB-ARC"/>
</dbReference>
<evidence type="ECO:0000313" key="14">
    <source>
        <dbReference type="RefSeq" id="XP_060670677.1"/>
    </source>
</evidence>
<evidence type="ECO:0000313" key="15">
    <source>
        <dbReference type="RefSeq" id="XP_060670678.1"/>
    </source>
</evidence>
<dbReference type="InterPro" id="IPR001611">
    <property type="entry name" value="Leu-rich_rpt"/>
</dbReference>
<evidence type="ECO:0000313" key="16">
    <source>
        <dbReference type="RefSeq" id="XP_060670679.1"/>
    </source>
</evidence>
<evidence type="ECO:0000259" key="9">
    <source>
        <dbReference type="Pfam" id="PF23559"/>
    </source>
</evidence>
<accession>A0ABM4A1S5</accession>
<keyword evidence="2" id="KW-0677">Repeat</keyword>